<comment type="caution">
    <text evidence="10">The sequence shown here is derived from an EMBL/GenBank/DDBJ whole genome shotgun (WGS) entry which is preliminary data.</text>
</comment>
<dbReference type="RefSeq" id="WP_208569945.1">
    <property type="nucleotide sequence ID" value="NZ_JAGFWR010000024.1"/>
</dbReference>
<reference evidence="10 11" key="1">
    <citation type="submission" date="2021-03" db="EMBL/GenBank/DDBJ databases">
        <authorList>
            <person name="Lee D.-H."/>
        </authorList>
    </citation>
    <scope>NUCLEOTIDE SEQUENCE [LARGE SCALE GENOMIC DNA]</scope>
    <source>
        <strain evidence="10 11">MMS20-R2-23</strain>
    </source>
</reference>
<evidence type="ECO:0000256" key="5">
    <source>
        <dbReference type="ARBA" id="ARBA00022989"/>
    </source>
</evidence>
<dbReference type="Pfam" id="PF18967">
    <property type="entry name" value="PycTM"/>
    <property type="match status" value="1"/>
</dbReference>
<proteinExistence type="predicted"/>
<evidence type="ECO:0000256" key="7">
    <source>
        <dbReference type="ARBA" id="ARBA00023136"/>
    </source>
</evidence>
<keyword evidence="5 8" id="KW-1133">Transmembrane helix</keyword>
<sequence>MFKRQASVPMVQPDRNDGISAISFYGNWIIDADTKIGFLATGLTALGAAGFVQLRKFIESAPFDGWRDLFAGFMTLMALAGIAVGAVFLVAALTPRTAAPVGFSRYAYPSLATQPPGFVPALDADKQREEAWIQARALSLIAMKKFTFFRRGLYAFVVSAPTLGIAAILIR</sequence>
<feature type="transmembrane region" description="Helical" evidence="8">
    <location>
        <begin position="70"/>
        <end position="93"/>
    </location>
</feature>
<keyword evidence="3 8" id="KW-0812">Transmembrane</keyword>
<accession>A0ABS3VFJ9</accession>
<keyword evidence="2" id="KW-1003">Cell membrane</keyword>
<feature type="domain" description="Pycsar effector protein" evidence="9">
    <location>
        <begin position="26"/>
        <end position="169"/>
    </location>
</feature>
<evidence type="ECO:0000256" key="8">
    <source>
        <dbReference type="SAM" id="Phobius"/>
    </source>
</evidence>
<evidence type="ECO:0000313" key="11">
    <source>
        <dbReference type="Proteomes" id="UP000671399"/>
    </source>
</evidence>
<organism evidence="10 11">
    <name type="scientific">Micromonospora antibiotica</name>
    <dbReference type="NCBI Taxonomy" id="2807623"/>
    <lineage>
        <taxon>Bacteria</taxon>
        <taxon>Bacillati</taxon>
        <taxon>Actinomycetota</taxon>
        <taxon>Actinomycetes</taxon>
        <taxon>Micromonosporales</taxon>
        <taxon>Micromonosporaceae</taxon>
        <taxon>Micromonospora</taxon>
    </lineage>
</organism>
<name>A0ABS3VFJ9_9ACTN</name>
<keyword evidence="4" id="KW-0547">Nucleotide-binding</keyword>
<evidence type="ECO:0000256" key="3">
    <source>
        <dbReference type="ARBA" id="ARBA00022692"/>
    </source>
</evidence>
<dbReference type="Proteomes" id="UP000671399">
    <property type="component" value="Unassembled WGS sequence"/>
</dbReference>
<evidence type="ECO:0000313" key="10">
    <source>
        <dbReference type="EMBL" id="MBO4164404.1"/>
    </source>
</evidence>
<feature type="transmembrane region" description="Helical" evidence="8">
    <location>
        <begin position="153"/>
        <end position="170"/>
    </location>
</feature>
<dbReference type="InterPro" id="IPR043760">
    <property type="entry name" value="PycTM_dom"/>
</dbReference>
<gene>
    <name evidence="10" type="ORF">JQN83_26855</name>
</gene>
<keyword evidence="11" id="KW-1185">Reference proteome</keyword>
<dbReference type="EMBL" id="JAGFWR010000024">
    <property type="protein sequence ID" value="MBO4164404.1"/>
    <property type="molecule type" value="Genomic_DNA"/>
</dbReference>
<evidence type="ECO:0000256" key="2">
    <source>
        <dbReference type="ARBA" id="ARBA00022475"/>
    </source>
</evidence>
<feature type="transmembrane region" description="Helical" evidence="8">
    <location>
        <begin position="36"/>
        <end position="58"/>
    </location>
</feature>
<comment type="subcellular location">
    <subcellularLocation>
        <location evidence="1">Cell membrane</location>
    </subcellularLocation>
</comment>
<keyword evidence="7 8" id="KW-0472">Membrane</keyword>
<evidence type="ECO:0000259" key="9">
    <source>
        <dbReference type="Pfam" id="PF18967"/>
    </source>
</evidence>
<evidence type="ECO:0000256" key="6">
    <source>
        <dbReference type="ARBA" id="ARBA00023118"/>
    </source>
</evidence>
<keyword evidence="6" id="KW-0051">Antiviral defense</keyword>
<evidence type="ECO:0000256" key="1">
    <source>
        <dbReference type="ARBA" id="ARBA00004236"/>
    </source>
</evidence>
<protein>
    <recommendedName>
        <fullName evidence="9">Pycsar effector protein domain-containing protein</fullName>
    </recommendedName>
</protein>
<evidence type="ECO:0000256" key="4">
    <source>
        <dbReference type="ARBA" id="ARBA00022741"/>
    </source>
</evidence>